<dbReference type="KEGG" id="palw:PSAL_030640"/>
<evidence type="ECO:0000256" key="3">
    <source>
        <dbReference type="ARBA" id="ARBA00022741"/>
    </source>
</evidence>
<reference evidence="8 9" key="1">
    <citation type="submission" date="2020-08" db="EMBL/GenBank/DDBJ databases">
        <title>Genome sequence of Rhodobacteraceae bacterium Lw-13e.</title>
        <authorList>
            <person name="Poehlein A."/>
            <person name="Wolter L."/>
            <person name="Daniel R."/>
            <person name="Brinkhoff T."/>
        </authorList>
    </citation>
    <scope>NUCLEOTIDE SEQUENCE [LARGE SCALE GENOMIC DNA]</scope>
    <source>
        <strain evidence="8 9">Lw-13e</strain>
    </source>
</reference>
<dbReference type="InterPro" id="IPR011527">
    <property type="entry name" value="ABC1_TM_dom"/>
</dbReference>
<keyword evidence="9" id="KW-1185">Reference proteome</keyword>
<dbReference type="OrthoDB" id="9808328at2"/>
<dbReference type="Gene3D" id="1.20.1560.10">
    <property type="entry name" value="ABC transporter type 1, transmembrane domain"/>
    <property type="match status" value="1"/>
</dbReference>
<dbReference type="InterPro" id="IPR003439">
    <property type="entry name" value="ABC_transporter-like_ATP-bd"/>
</dbReference>
<dbReference type="InterPro" id="IPR003593">
    <property type="entry name" value="AAA+_ATPase"/>
</dbReference>
<dbReference type="Proteomes" id="UP000283786">
    <property type="component" value="Chromosome"/>
</dbReference>
<dbReference type="AlphaFoldDB" id="A0A418SGP9"/>
<dbReference type="GO" id="GO:0030256">
    <property type="term" value="C:type I protein secretion system complex"/>
    <property type="evidence" value="ECO:0007669"/>
    <property type="project" value="InterPro"/>
</dbReference>
<evidence type="ECO:0000256" key="4">
    <source>
        <dbReference type="ARBA" id="ARBA00022840"/>
    </source>
</evidence>
<dbReference type="PANTHER" id="PTHR43394">
    <property type="entry name" value="ATP-DEPENDENT PERMEASE MDL1, MITOCHONDRIAL"/>
    <property type="match status" value="1"/>
</dbReference>
<comment type="subcellular location">
    <subcellularLocation>
        <location evidence="1">Cell membrane</location>
        <topology evidence="1">Multi-pass membrane protein</topology>
    </subcellularLocation>
</comment>
<keyword evidence="6 7" id="KW-0472">Membrane</keyword>
<proteinExistence type="predicted"/>
<dbReference type="GO" id="GO:0016887">
    <property type="term" value="F:ATP hydrolysis activity"/>
    <property type="evidence" value="ECO:0007669"/>
    <property type="project" value="InterPro"/>
</dbReference>
<evidence type="ECO:0000256" key="7">
    <source>
        <dbReference type="SAM" id="Phobius"/>
    </source>
</evidence>
<feature type="transmembrane region" description="Helical" evidence="7">
    <location>
        <begin position="61"/>
        <end position="81"/>
    </location>
</feature>
<feature type="transmembrane region" description="Helical" evidence="7">
    <location>
        <begin position="22"/>
        <end position="49"/>
    </location>
</feature>
<organism evidence="8 9">
    <name type="scientific">Pseudooceanicola algae</name>
    <dbReference type="NCBI Taxonomy" id="1537215"/>
    <lineage>
        <taxon>Bacteria</taxon>
        <taxon>Pseudomonadati</taxon>
        <taxon>Pseudomonadota</taxon>
        <taxon>Alphaproteobacteria</taxon>
        <taxon>Rhodobacterales</taxon>
        <taxon>Paracoccaceae</taxon>
        <taxon>Pseudooceanicola</taxon>
    </lineage>
</organism>
<sequence length="577" mass="62043">MIDQIKARGLVELRAIRRENRALFWVAALFSVFANLLMLAGPLYMMLVYDRVMTTRSVETLMALTVLIAFLFGVMGVLDFARGRIMSRIGARMQSRLDVRAYDAALRRAAIHADPLSASALPDVEAQQRLLASPVPGALFDLPWTPVFLAGIALFHPLLGGLALCGGAVLILVALLNQMLSRDPQAEAEGAAQQAQGQADQMRAEAGMIRAMGMSGAVFRRWLGLRRMAVGRQIALADVTSGFSVLTKTLRLFLQSAMLGLGALLALRGEISAGAMIAGSVLLGRALNPVEQLIGNWPLLQRARRGWTNLAWLLGIEPAEPPRTTLPRPRAKVEIQQATVTPPGEKAATLRMVSFGIDPGQALGVIGPSGAGKSTLARAMTGAWPCQGGKIRLDGATLEQYPGEMLGNLIGYLPQRVELFDGSIGANISRMAETPDDAKVVEAARRADAHDMILRMPEGYDTMVSAHGGRLSGGQIQRIGLARAMYGDPVLLVLDEPNSNLDNEGSEALNSAIRVLKSEGCAIMIMAHRPAAIQECDLLLMLEHGNRVAFGPRDDVLRKVLQNHDQIRKATGQGGVQ</sequence>
<dbReference type="Gene3D" id="3.40.50.300">
    <property type="entry name" value="P-loop containing nucleotide triphosphate hydrolases"/>
    <property type="match status" value="1"/>
</dbReference>
<evidence type="ECO:0000313" key="9">
    <source>
        <dbReference type="Proteomes" id="UP000283786"/>
    </source>
</evidence>
<dbReference type="InterPro" id="IPR017871">
    <property type="entry name" value="ABC_transporter-like_CS"/>
</dbReference>
<dbReference type="InterPro" id="IPR027417">
    <property type="entry name" value="P-loop_NTPase"/>
</dbReference>
<dbReference type="PROSITE" id="PS50929">
    <property type="entry name" value="ABC_TM1F"/>
    <property type="match status" value="1"/>
</dbReference>
<evidence type="ECO:0000256" key="2">
    <source>
        <dbReference type="ARBA" id="ARBA00022692"/>
    </source>
</evidence>
<dbReference type="SMART" id="SM00382">
    <property type="entry name" value="AAA"/>
    <property type="match status" value="1"/>
</dbReference>
<dbReference type="GO" id="GO:0015421">
    <property type="term" value="F:ABC-type oligopeptide transporter activity"/>
    <property type="evidence" value="ECO:0007669"/>
    <property type="project" value="TreeGrafter"/>
</dbReference>
<dbReference type="RefSeq" id="WP_119839426.1">
    <property type="nucleotide sequence ID" value="NZ_CP060436.1"/>
</dbReference>
<evidence type="ECO:0000256" key="1">
    <source>
        <dbReference type="ARBA" id="ARBA00004651"/>
    </source>
</evidence>
<evidence type="ECO:0000256" key="6">
    <source>
        <dbReference type="ARBA" id="ARBA00023136"/>
    </source>
</evidence>
<dbReference type="PROSITE" id="PS00211">
    <property type="entry name" value="ABC_TRANSPORTER_1"/>
    <property type="match status" value="1"/>
</dbReference>
<dbReference type="InterPro" id="IPR036640">
    <property type="entry name" value="ABC1_TM_sf"/>
</dbReference>
<dbReference type="Pfam" id="PF00664">
    <property type="entry name" value="ABC_membrane"/>
    <property type="match status" value="1"/>
</dbReference>
<feature type="transmembrane region" description="Helical" evidence="7">
    <location>
        <begin position="147"/>
        <end position="176"/>
    </location>
</feature>
<keyword evidence="5 7" id="KW-1133">Transmembrane helix</keyword>
<dbReference type="SUPFAM" id="SSF52540">
    <property type="entry name" value="P-loop containing nucleoside triphosphate hydrolases"/>
    <property type="match status" value="1"/>
</dbReference>
<keyword evidence="2 7" id="KW-0812">Transmembrane</keyword>
<evidence type="ECO:0000256" key="5">
    <source>
        <dbReference type="ARBA" id="ARBA00022989"/>
    </source>
</evidence>
<accession>A0A418SGP9</accession>
<dbReference type="GO" id="GO:0005524">
    <property type="term" value="F:ATP binding"/>
    <property type="evidence" value="ECO:0007669"/>
    <property type="project" value="UniProtKB-KW"/>
</dbReference>
<dbReference type="InterPro" id="IPR039421">
    <property type="entry name" value="Type_1_exporter"/>
</dbReference>
<name>A0A418SGP9_9RHOB</name>
<dbReference type="SUPFAM" id="SSF90123">
    <property type="entry name" value="ABC transporter transmembrane region"/>
    <property type="match status" value="1"/>
</dbReference>
<protein>
    <submittedName>
        <fullName evidence="8">Type I secretion system ATP-binding protein PrsD</fullName>
    </submittedName>
</protein>
<dbReference type="PANTHER" id="PTHR43394:SF1">
    <property type="entry name" value="ATP-BINDING CASSETTE SUB-FAMILY B MEMBER 10, MITOCHONDRIAL"/>
    <property type="match status" value="1"/>
</dbReference>
<dbReference type="PROSITE" id="PS50893">
    <property type="entry name" value="ABC_TRANSPORTER_2"/>
    <property type="match status" value="1"/>
</dbReference>
<dbReference type="GO" id="GO:0030253">
    <property type="term" value="P:protein secretion by the type I secretion system"/>
    <property type="evidence" value="ECO:0007669"/>
    <property type="project" value="InterPro"/>
</dbReference>
<dbReference type="GO" id="GO:0005886">
    <property type="term" value="C:plasma membrane"/>
    <property type="evidence" value="ECO:0007669"/>
    <property type="project" value="UniProtKB-SubCell"/>
</dbReference>
<dbReference type="EMBL" id="CP060436">
    <property type="protein sequence ID" value="QPM91809.1"/>
    <property type="molecule type" value="Genomic_DNA"/>
</dbReference>
<keyword evidence="4 8" id="KW-0067">ATP-binding</keyword>
<dbReference type="Pfam" id="PF00005">
    <property type="entry name" value="ABC_tran"/>
    <property type="match status" value="1"/>
</dbReference>
<evidence type="ECO:0000313" key="8">
    <source>
        <dbReference type="EMBL" id="QPM91809.1"/>
    </source>
</evidence>
<dbReference type="InterPro" id="IPR010128">
    <property type="entry name" value="ATPase_T1SS_PrtD-like"/>
</dbReference>
<keyword evidence="3" id="KW-0547">Nucleotide-binding</keyword>
<dbReference type="NCBIfam" id="TIGR01842">
    <property type="entry name" value="type_I_sec_PrtD"/>
    <property type="match status" value="1"/>
</dbReference>
<gene>
    <name evidence="8" type="primary">prsD_2</name>
    <name evidence="8" type="ORF">PSAL_030640</name>
</gene>